<dbReference type="EMBL" id="JBBWWQ010000012">
    <property type="protein sequence ID" value="KAK8934118.1"/>
    <property type="molecule type" value="Genomic_DNA"/>
</dbReference>
<evidence type="ECO:0000313" key="1">
    <source>
        <dbReference type="EMBL" id="KAK8934118.1"/>
    </source>
</evidence>
<dbReference type="Proteomes" id="UP001418222">
    <property type="component" value="Unassembled WGS sequence"/>
</dbReference>
<evidence type="ECO:0000313" key="2">
    <source>
        <dbReference type="Proteomes" id="UP001418222"/>
    </source>
</evidence>
<name>A0AAP0B9G8_9ASPA</name>
<organism evidence="1 2">
    <name type="scientific">Platanthera zijinensis</name>
    <dbReference type="NCBI Taxonomy" id="2320716"/>
    <lineage>
        <taxon>Eukaryota</taxon>
        <taxon>Viridiplantae</taxon>
        <taxon>Streptophyta</taxon>
        <taxon>Embryophyta</taxon>
        <taxon>Tracheophyta</taxon>
        <taxon>Spermatophyta</taxon>
        <taxon>Magnoliopsida</taxon>
        <taxon>Liliopsida</taxon>
        <taxon>Asparagales</taxon>
        <taxon>Orchidaceae</taxon>
        <taxon>Orchidoideae</taxon>
        <taxon>Orchideae</taxon>
        <taxon>Orchidinae</taxon>
        <taxon>Platanthera</taxon>
    </lineage>
</organism>
<proteinExistence type="predicted"/>
<reference evidence="1 2" key="1">
    <citation type="journal article" date="2022" name="Nat. Plants">
        <title>Genomes of leafy and leafless Platanthera orchids illuminate the evolution of mycoheterotrophy.</title>
        <authorList>
            <person name="Li M.H."/>
            <person name="Liu K.W."/>
            <person name="Li Z."/>
            <person name="Lu H.C."/>
            <person name="Ye Q.L."/>
            <person name="Zhang D."/>
            <person name="Wang J.Y."/>
            <person name="Li Y.F."/>
            <person name="Zhong Z.M."/>
            <person name="Liu X."/>
            <person name="Yu X."/>
            <person name="Liu D.K."/>
            <person name="Tu X.D."/>
            <person name="Liu B."/>
            <person name="Hao Y."/>
            <person name="Liao X.Y."/>
            <person name="Jiang Y.T."/>
            <person name="Sun W.H."/>
            <person name="Chen J."/>
            <person name="Chen Y.Q."/>
            <person name="Ai Y."/>
            <person name="Zhai J.W."/>
            <person name="Wu S.S."/>
            <person name="Zhou Z."/>
            <person name="Hsiao Y.Y."/>
            <person name="Wu W.L."/>
            <person name="Chen Y.Y."/>
            <person name="Lin Y.F."/>
            <person name="Hsu J.L."/>
            <person name="Li C.Y."/>
            <person name="Wang Z.W."/>
            <person name="Zhao X."/>
            <person name="Zhong W.Y."/>
            <person name="Ma X.K."/>
            <person name="Ma L."/>
            <person name="Huang J."/>
            <person name="Chen G.Z."/>
            <person name="Huang M.Z."/>
            <person name="Huang L."/>
            <person name="Peng D.H."/>
            <person name="Luo Y.B."/>
            <person name="Zou S.Q."/>
            <person name="Chen S.P."/>
            <person name="Lan S."/>
            <person name="Tsai W.C."/>
            <person name="Van de Peer Y."/>
            <person name="Liu Z.J."/>
        </authorList>
    </citation>
    <scope>NUCLEOTIDE SEQUENCE [LARGE SCALE GENOMIC DNA]</scope>
    <source>
        <strain evidence="1">Lor287</strain>
    </source>
</reference>
<gene>
    <name evidence="1" type="ORF">KSP39_PZI014314</name>
</gene>
<comment type="caution">
    <text evidence="1">The sequence shown here is derived from an EMBL/GenBank/DDBJ whole genome shotgun (WGS) entry which is preliminary data.</text>
</comment>
<protein>
    <recommendedName>
        <fullName evidence="3">Reverse transcriptase</fullName>
    </recommendedName>
</protein>
<evidence type="ECO:0008006" key="3">
    <source>
        <dbReference type="Google" id="ProtNLM"/>
    </source>
</evidence>
<dbReference type="PANTHER" id="PTHR33116:SF78">
    <property type="entry name" value="OS12G0587133 PROTEIN"/>
    <property type="match status" value="1"/>
</dbReference>
<dbReference type="PANTHER" id="PTHR33116">
    <property type="entry name" value="REVERSE TRANSCRIPTASE ZINC-BINDING DOMAIN-CONTAINING PROTEIN-RELATED-RELATED"/>
    <property type="match status" value="1"/>
</dbReference>
<sequence length="295" mass="33157">MDSTVEEELPSPREKISDLESQLLVIPPTDAEIKKTVFSFGRNKAPGCDGVTHSFFTHFWNFTEFDLNAAVKNFFATGFMEAKWKETLVVLIPKCSSPSLPEHYRPISLCSTIYKVVAKIIANRMKPALQKLSNAISYLGIMLRPGKVRIADFDHLLDKITCKIRAWGLRHLSMAGRSALIRSTLSAIPLHALAHSPVPTSVINKINSLLSTFFWSGAIDKHSLHYTKWTELCLPKDKGGLGFKNLFQWRRILMGKMAARVGYTDGTVGKESVQSRPGHLLQFEQAQYHKNNAEK</sequence>
<dbReference type="AlphaFoldDB" id="A0AAP0B9G8"/>
<keyword evidence="2" id="KW-1185">Reference proteome</keyword>
<accession>A0AAP0B9G8</accession>